<dbReference type="AlphaFoldDB" id="A0A6G1FV76"/>
<dbReference type="OrthoDB" id="2121828at2759"/>
<feature type="signal peptide" evidence="12">
    <location>
        <begin position="1"/>
        <end position="17"/>
    </location>
</feature>
<dbReference type="InterPro" id="IPR008972">
    <property type="entry name" value="Cupredoxin"/>
</dbReference>
<dbReference type="CDD" id="cd13901">
    <property type="entry name" value="CuRO_3_MaLCC_like"/>
    <property type="match status" value="1"/>
</dbReference>
<dbReference type="Gene3D" id="2.60.40.420">
    <property type="entry name" value="Cupredoxins - blue copper proteins"/>
    <property type="match status" value="3"/>
</dbReference>
<evidence type="ECO:0000313" key="16">
    <source>
        <dbReference type="EMBL" id="KAF1809694.1"/>
    </source>
</evidence>
<dbReference type="GO" id="GO:0005507">
    <property type="term" value="F:copper ion binding"/>
    <property type="evidence" value="ECO:0007669"/>
    <property type="project" value="InterPro"/>
</dbReference>
<dbReference type="Pfam" id="PF07732">
    <property type="entry name" value="Cu-oxidase_3"/>
    <property type="match status" value="1"/>
</dbReference>
<feature type="domain" description="Plastocyanin-like" evidence="15">
    <location>
        <begin position="99"/>
        <end position="213"/>
    </location>
</feature>
<evidence type="ECO:0000256" key="6">
    <source>
        <dbReference type="ARBA" id="ARBA00022729"/>
    </source>
</evidence>
<evidence type="ECO:0000256" key="5">
    <source>
        <dbReference type="ARBA" id="ARBA00022723"/>
    </source>
</evidence>
<feature type="domain" description="Plastocyanin-like" evidence="14">
    <location>
        <begin position="445"/>
        <end position="575"/>
    </location>
</feature>
<reference evidence="18" key="2">
    <citation type="submission" date="2020-04" db="EMBL/GenBank/DDBJ databases">
        <authorList>
            <consortium name="NCBI Genome Project"/>
        </authorList>
    </citation>
    <scope>NUCLEOTIDE SEQUENCE</scope>
    <source>
        <strain evidence="18">CBS 781.70</strain>
    </source>
</reference>
<protein>
    <recommendedName>
        <fullName evidence="4">laccase</fullName>
        <ecNumber evidence="4">1.10.3.2</ecNumber>
    </recommendedName>
</protein>
<dbReference type="CDD" id="cd13854">
    <property type="entry name" value="CuRO_1_MaLCC_like"/>
    <property type="match status" value="1"/>
</dbReference>
<dbReference type="PROSITE" id="PS00079">
    <property type="entry name" value="MULTICOPPER_OXIDASE1"/>
    <property type="match status" value="1"/>
</dbReference>
<dbReference type="GO" id="GO:0046274">
    <property type="term" value="P:lignin catabolic process"/>
    <property type="evidence" value="ECO:0007669"/>
    <property type="project" value="UniProtKB-KW"/>
</dbReference>
<evidence type="ECO:0000259" key="15">
    <source>
        <dbReference type="Pfam" id="PF07732"/>
    </source>
</evidence>
<accession>A0A6G1FV76</accession>
<dbReference type="InterPro" id="IPR001117">
    <property type="entry name" value="Cu-oxidase_2nd"/>
</dbReference>
<evidence type="ECO:0000256" key="10">
    <source>
        <dbReference type="ARBA" id="ARBA00023180"/>
    </source>
</evidence>
<keyword evidence="17" id="KW-1185">Reference proteome</keyword>
<reference evidence="18" key="3">
    <citation type="submission" date="2025-04" db="UniProtKB">
        <authorList>
            <consortium name="RefSeq"/>
        </authorList>
    </citation>
    <scope>IDENTIFICATION</scope>
    <source>
        <strain evidence="18">CBS 781.70</strain>
    </source>
</reference>
<proteinExistence type="inferred from homology"/>
<evidence type="ECO:0000313" key="17">
    <source>
        <dbReference type="Proteomes" id="UP000504638"/>
    </source>
</evidence>
<evidence type="ECO:0000256" key="3">
    <source>
        <dbReference type="ARBA" id="ARBA00010609"/>
    </source>
</evidence>
<evidence type="ECO:0000256" key="9">
    <source>
        <dbReference type="ARBA" id="ARBA00023157"/>
    </source>
</evidence>
<gene>
    <name evidence="16 18" type="ORF">P152DRAFT_441596</name>
</gene>
<dbReference type="EC" id="1.10.3.2" evidence="4"/>
<dbReference type="InterPro" id="IPR002355">
    <property type="entry name" value="Cu_oxidase_Cu_BS"/>
</dbReference>
<evidence type="ECO:0000256" key="1">
    <source>
        <dbReference type="ARBA" id="ARBA00000349"/>
    </source>
</evidence>
<dbReference type="Proteomes" id="UP000504638">
    <property type="component" value="Unplaced"/>
</dbReference>
<evidence type="ECO:0000259" key="13">
    <source>
        <dbReference type="Pfam" id="PF00394"/>
    </source>
</evidence>
<keyword evidence="10" id="KW-0325">Glycoprotein</keyword>
<feature type="chain" id="PRO_5044631606" description="laccase" evidence="12">
    <location>
        <begin position="18"/>
        <end position="609"/>
    </location>
</feature>
<dbReference type="GO" id="GO:0052716">
    <property type="term" value="F:hydroquinone:oxygen oxidoreductase activity"/>
    <property type="evidence" value="ECO:0007669"/>
    <property type="project" value="UniProtKB-EC"/>
</dbReference>
<dbReference type="FunFam" id="2.60.40.420:FF:000045">
    <property type="entry name" value="Laccase 2"/>
    <property type="match status" value="1"/>
</dbReference>
<evidence type="ECO:0000313" key="18">
    <source>
        <dbReference type="RefSeq" id="XP_033531325.1"/>
    </source>
</evidence>
<evidence type="ECO:0000256" key="7">
    <source>
        <dbReference type="ARBA" id="ARBA00023002"/>
    </source>
</evidence>
<sequence>MRSLLLLVSTLLTSSFALQLPYDHILWGPGGLASGGFVRRQANTTSSAAPTTTSRAPDSSCKNGPLTRSCWSNGFSIATDFDEKWPNTGKTVYYTLELRNTTCNPDGNGDRTCLLFNNQLPGPTIIADWGDTVAVTVKNLLPDNGTSIHWHGIRMLNTVTEDGVNGITECPLAPGDTKIYTFRATQFGTTWYHSHHSAQYGDGAVGTVIINGPAAANYDIDLGTYSVTDWYYPTTFQINAIAHQNLQVQAPPPPGDTILINGTNKHPTSGGGSYNKVKLTPGKKYRLRLANTSVDSNIRVSLDGHKMKIITGDFIPVQPIDREWILLAIGQRYDVVIQANQPVGNYWFRAIAAAPCASANRFSALSIFQYDGAPNADPTTTGFTVPTTCADEAPLVPWVKNNVPSESFISQAQNLDVDLGRQQVTTNGESIVVWAVNMTAIDVQWEKPTLQYLIDGNTDYPQVSNLIEIPAGQQWTFWIIQETGGTETRVPIPHPMHLHGHDFYILGSGQGIFDKNVNVADLKFDNPDRRDVTFLPGGGWVVVAFPTDNPGAWLMHCHIAWHIGEGLGVQFLERKSEITLPGSAWQQTCTNWKTYYNGNPAWLKDDSGL</sequence>
<evidence type="ECO:0000259" key="14">
    <source>
        <dbReference type="Pfam" id="PF07731"/>
    </source>
</evidence>
<evidence type="ECO:0000256" key="11">
    <source>
        <dbReference type="ARBA" id="ARBA00023185"/>
    </source>
</evidence>
<dbReference type="GeneID" id="54418279"/>
<dbReference type="Pfam" id="PF07731">
    <property type="entry name" value="Cu-oxidase_2"/>
    <property type="match status" value="1"/>
</dbReference>
<dbReference type="FunFam" id="2.60.40.420:FF:000046">
    <property type="entry name" value="Multicopper oxidase"/>
    <property type="match status" value="1"/>
</dbReference>
<dbReference type="InterPro" id="IPR011707">
    <property type="entry name" value="Cu-oxidase-like_N"/>
</dbReference>
<comment type="catalytic activity">
    <reaction evidence="1">
        <text>4 hydroquinone + O2 = 4 benzosemiquinone + 2 H2O</text>
        <dbReference type="Rhea" id="RHEA:11276"/>
        <dbReference type="ChEBI" id="CHEBI:15377"/>
        <dbReference type="ChEBI" id="CHEBI:15379"/>
        <dbReference type="ChEBI" id="CHEBI:17594"/>
        <dbReference type="ChEBI" id="CHEBI:17977"/>
        <dbReference type="EC" id="1.10.3.2"/>
    </reaction>
</comment>
<organism evidence="16">
    <name type="scientific">Eremomyces bilateralis CBS 781.70</name>
    <dbReference type="NCBI Taxonomy" id="1392243"/>
    <lineage>
        <taxon>Eukaryota</taxon>
        <taxon>Fungi</taxon>
        <taxon>Dikarya</taxon>
        <taxon>Ascomycota</taxon>
        <taxon>Pezizomycotina</taxon>
        <taxon>Dothideomycetes</taxon>
        <taxon>Dothideomycetes incertae sedis</taxon>
        <taxon>Eremomycetales</taxon>
        <taxon>Eremomycetaceae</taxon>
        <taxon>Eremomyces</taxon>
    </lineage>
</organism>
<dbReference type="InterPro" id="IPR045087">
    <property type="entry name" value="Cu-oxidase_fam"/>
</dbReference>
<dbReference type="FunFam" id="2.60.40.420:FF:000021">
    <property type="entry name" value="Extracellular dihydrogeodin oxidase/laccase"/>
    <property type="match status" value="1"/>
</dbReference>
<dbReference type="SUPFAM" id="SSF49503">
    <property type="entry name" value="Cupredoxins"/>
    <property type="match status" value="3"/>
</dbReference>
<dbReference type="PROSITE" id="PS00080">
    <property type="entry name" value="MULTICOPPER_OXIDASE2"/>
    <property type="match status" value="1"/>
</dbReference>
<reference evidence="16 18" key="1">
    <citation type="submission" date="2020-01" db="EMBL/GenBank/DDBJ databases">
        <authorList>
            <consortium name="DOE Joint Genome Institute"/>
            <person name="Haridas S."/>
            <person name="Albert R."/>
            <person name="Binder M."/>
            <person name="Bloem J."/>
            <person name="Labutti K."/>
            <person name="Salamov A."/>
            <person name="Andreopoulos B."/>
            <person name="Baker S.E."/>
            <person name="Barry K."/>
            <person name="Bills G."/>
            <person name="Bluhm B.H."/>
            <person name="Cannon C."/>
            <person name="Castanera R."/>
            <person name="Culley D.E."/>
            <person name="Daum C."/>
            <person name="Ezra D."/>
            <person name="Gonzalez J.B."/>
            <person name="Henrissat B."/>
            <person name="Kuo A."/>
            <person name="Liang C."/>
            <person name="Lipzen A."/>
            <person name="Lutzoni F."/>
            <person name="Magnuson J."/>
            <person name="Mondo S."/>
            <person name="Nolan M."/>
            <person name="Ohm R."/>
            <person name="Pangilinan J."/>
            <person name="Park H.-J."/>
            <person name="Ramirez L."/>
            <person name="Alfaro M."/>
            <person name="Sun H."/>
            <person name="Tritt A."/>
            <person name="Yoshinaga Y."/>
            <person name="Zwiers L.-H."/>
            <person name="Turgeon B.G."/>
            <person name="Goodwin S.B."/>
            <person name="Spatafora J.W."/>
            <person name="Crous P.W."/>
            <person name="Grigoriev I.V."/>
        </authorList>
    </citation>
    <scope>NUCLEOTIDE SEQUENCE</scope>
    <source>
        <strain evidence="16 18">CBS 781.70</strain>
    </source>
</reference>
<feature type="domain" description="Plastocyanin-like" evidence="13">
    <location>
        <begin position="226"/>
        <end position="373"/>
    </location>
</feature>
<keyword evidence="11" id="KW-0439">Lignin degradation</keyword>
<keyword evidence="9" id="KW-1015">Disulfide bond</keyword>
<evidence type="ECO:0000256" key="8">
    <source>
        <dbReference type="ARBA" id="ARBA00023008"/>
    </source>
</evidence>
<dbReference type="InterPro" id="IPR011706">
    <property type="entry name" value="Cu-oxidase_C"/>
</dbReference>
<name>A0A6G1FV76_9PEZI</name>
<evidence type="ECO:0000256" key="12">
    <source>
        <dbReference type="SAM" id="SignalP"/>
    </source>
</evidence>
<keyword evidence="6 12" id="KW-0732">Signal</keyword>
<dbReference type="InterPro" id="IPR033138">
    <property type="entry name" value="Cu_oxidase_CS"/>
</dbReference>
<comment type="similarity">
    <text evidence="3">Belongs to the multicopper oxidase family.</text>
</comment>
<dbReference type="RefSeq" id="XP_033531325.1">
    <property type="nucleotide sequence ID" value="XM_033677709.1"/>
</dbReference>
<dbReference type="PANTHER" id="PTHR11709">
    <property type="entry name" value="MULTI-COPPER OXIDASE"/>
    <property type="match status" value="1"/>
</dbReference>
<dbReference type="Pfam" id="PF00394">
    <property type="entry name" value="Cu-oxidase"/>
    <property type="match status" value="1"/>
</dbReference>
<evidence type="ECO:0000256" key="2">
    <source>
        <dbReference type="ARBA" id="ARBA00001935"/>
    </source>
</evidence>
<comment type="cofactor">
    <cofactor evidence="2">
        <name>Cu cation</name>
        <dbReference type="ChEBI" id="CHEBI:23378"/>
    </cofactor>
</comment>
<evidence type="ECO:0000256" key="4">
    <source>
        <dbReference type="ARBA" id="ARBA00012297"/>
    </source>
</evidence>
<keyword evidence="5" id="KW-0479">Metal-binding</keyword>
<keyword evidence="7" id="KW-0560">Oxidoreductase</keyword>
<dbReference type="PANTHER" id="PTHR11709:SF87">
    <property type="entry name" value="LACCASE"/>
    <property type="match status" value="1"/>
</dbReference>
<keyword evidence="8" id="KW-0186">Copper</keyword>
<dbReference type="EMBL" id="ML975171">
    <property type="protein sequence ID" value="KAF1809694.1"/>
    <property type="molecule type" value="Genomic_DNA"/>
</dbReference>